<sequence>MAQGPLASAYAGQAAQEEDTLGLPTYAQFKKYATFKTDAADFAVDMRALQRLLAECDYGLGAGGLGLGDLPILFASISKQSGALTFEGVLRLCRILRPRMAKVETCMAGTSDDARDPIKFRPSSAAAAVGAGRWAQRSAVARGGAAGSGGMGSGVSALDFQAVMDGGGENGAGPGSSRPMSGRPSLLDPSGAAGASASPRPGPAAGQRPLSAGPGRPASAGPGRPSLLDPSGTGNGLTSGMGMGGTHTGPAASGGPSTSGRSGGVPSGLGSLMALKDPPVLLREQLPPPPCAYPAIAARINGIQVQYRDGEMTRVALALRDLQRDWEAACSASALASTLRQGRGGGGGDAGGARGEIPLEGRIWLLLLHGCCLMLDGKARTARKSLQAAESLFNPNILGLEHPYHYCIHLCFGLLGYYEQQYEEAIEKFESARELADLVSRGSFDVTARRNAAACLNNKGVCHALLGNRADAVLSFRSAYALVRAAEGVPEGPEAVVALRNLSKALKQGFALNTTRLRPTSAPPMYAHVGSTAIPREHKLQAFLGAAITMRAPPPIASVPARCTKLTPEDIIARKKAKEAAKKAKAKAAANPKKGENKAKKPPPFVEMVNYPAATYGIANQKVEAAKKKGKKKAAG</sequence>
<protein>
    <submittedName>
        <fullName evidence="2">Uncharacterized protein</fullName>
    </submittedName>
</protein>
<comment type="caution">
    <text evidence="2">The sequence shown here is derived from an EMBL/GenBank/DDBJ whole genome shotgun (WGS) entry which is preliminary data.</text>
</comment>
<dbReference type="SUPFAM" id="SSF48452">
    <property type="entry name" value="TPR-like"/>
    <property type="match status" value="1"/>
</dbReference>
<feature type="compositionally biased region" description="Gly residues" evidence="1">
    <location>
        <begin position="233"/>
        <end position="247"/>
    </location>
</feature>
<evidence type="ECO:0000313" key="3">
    <source>
        <dbReference type="Proteomes" id="UP000612055"/>
    </source>
</evidence>
<dbReference type="InterPro" id="IPR011990">
    <property type="entry name" value="TPR-like_helical_dom_sf"/>
</dbReference>
<accession>A0A835Y9P4</accession>
<dbReference type="AlphaFoldDB" id="A0A835Y9P4"/>
<dbReference type="OrthoDB" id="535553at2759"/>
<name>A0A835Y9P4_9CHLO</name>
<evidence type="ECO:0000256" key="1">
    <source>
        <dbReference type="SAM" id="MobiDB-lite"/>
    </source>
</evidence>
<gene>
    <name evidence="2" type="ORF">HYH03_003337</name>
</gene>
<feature type="compositionally biased region" description="Low complexity" evidence="1">
    <location>
        <begin position="248"/>
        <end position="260"/>
    </location>
</feature>
<dbReference type="EMBL" id="JAEHOE010000009">
    <property type="protein sequence ID" value="KAG2498586.1"/>
    <property type="molecule type" value="Genomic_DNA"/>
</dbReference>
<evidence type="ECO:0000313" key="2">
    <source>
        <dbReference type="EMBL" id="KAG2498586.1"/>
    </source>
</evidence>
<organism evidence="2 3">
    <name type="scientific">Edaphochlamys debaryana</name>
    <dbReference type="NCBI Taxonomy" id="47281"/>
    <lineage>
        <taxon>Eukaryota</taxon>
        <taxon>Viridiplantae</taxon>
        <taxon>Chlorophyta</taxon>
        <taxon>core chlorophytes</taxon>
        <taxon>Chlorophyceae</taxon>
        <taxon>CS clade</taxon>
        <taxon>Chlamydomonadales</taxon>
        <taxon>Chlamydomonadales incertae sedis</taxon>
        <taxon>Edaphochlamys</taxon>
    </lineage>
</organism>
<dbReference type="Proteomes" id="UP000612055">
    <property type="component" value="Unassembled WGS sequence"/>
</dbReference>
<feature type="region of interest" description="Disordered" evidence="1">
    <location>
        <begin position="165"/>
        <end position="271"/>
    </location>
</feature>
<reference evidence="2" key="1">
    <citation type="journal article" date="2020" name="bioRxiv">
        <title>Comparative genomics of Chlamydomonas.</title>
        <authorList>
            <person name="Craig R.J."/>
            <person name="Hasan A.R."/>
            <person name="Ness R.W."/>
            <person name="Keightley P.D."/>
        </authorList>
    </citation>
    <scope>NUCLEOTIDE SEQUENCE</scope>
    <source>
        <strain evidence="2">CCAP 11/70</strain>
    </source>
</reference>
<feature type="compositionally biased region" description="Gly residues" evidence="1">
    <location>
        <begin position="165"/>
        <end position="174"/>
    </location>
</feature>
<dbReference type="Gene3D" id="1.25.40.10">
    <property type="entry name" value="Tetratricopeptide repeat domain"/>
    <property type="match status" value="1"/>
</dbReference>
<feature type="region of interest" description="Disordered" evidence="1">
    <location>
        <begin position="582"/>
        <end position="604"/>
    </location>
</feature>
<keyword evidence="3" id="KW-1185">Reference proteome</keyword>
<proteinExistence type="predicted"/>
<feature type="compositionally biased region" description="Low complexity" evidence="1">
    <location>
        <begin position="175"/>
        <end position="226"/>
    </location>
</feature>